<sequence>MKGYRSFRRDYSTFKYLNRSSIPTIHRLALQKTWKNVHIGTQIKQELDPPSIDTEFSKRPFIPRACYCCRYITLNYINDIGFTKLSKVIHTITFCTSLRYTFGF</sequence>
<evidence type="ECO:0000313" key="1">
    <source>
        <dbReference type="EMBL" id="CDW17663.1"/>
    </source>
</evidence>
<dbReference type="EMBL" id="HACA01000302">
    <property type="protein sequence ID" value="CDW17663.1"/>
    <property type="molecule type" value="Transcribed_RNA"/>
</dbReference>
<accession>A0A0K2SVA2</accession>
<name>A0A0K2SVA2_LEPSM</name>
<dbReference type="AlphaFoldDB" id="A0A0K2SVA2"/>
<proteinExistence type="predicted"/>
<organism evidence="1">
    <name type="scientific">Lepeophtheirus salmonis</name>
    <name type="common">Salmon louse</name>
    <name type="synonym">Caligus salmonis</name>
    <dbReference type="NCBI Taxonomy" id="72036"/>
    <lineage>
        <taxon>Eukaryota</taxon>
        <taxon>Metazoa</taxon>
        <taxon>Ecdysozoa</taxon>
        <taxon>Arthropoda</taxon>
        <taxon>Crustacea</taxon>
        <taxon>Multicrustacea</taxon>
        <taxon>Hexanauplia</taxon>
        <taxon>Copepoda</taxon>
        <taxon>Siphonostomatoida</taxon>
        <taxon>Caligidae</taxon>
        <taxon>Lepeophtheirus</taxon>
    </lineage>
</organism>
<reference evidence="1" key="1">
    <citation type="submission" date="2014-05" db="EMBL/GenBank/DDBJ databases">
        <authorList>
            <person name="Chronopoulou M."/>
        </authorList>
    </citation>
    <scope>NUCLEOTIDE SEQUENCE</scope>
    <source>
        <tissue evidence="1">Whole organism</tissue>
    </source>
</reference>
<protein>
    <submittedName>
        <fullName evidence="1">Uncharacterized protein</fullName>
    </submittedName>
</protein>